<dbReference type="PANTHER" id="PTHR47618:SF1">
    <property type="entry name" value="BIFUNCTIONAL OLIGORIBONUCLEASE AND PAP PHOSPHATASE NRNA"/>
    <property type="match status" value="1"/>
</dbReference>
<evidence type="ECO:0000313" key="4">
    <source>
        <dbReference type="EMBL" id="EMA41793.1"/>
    </source>
</evidence>
<dbReference type="InterPro" id="IPR003156">
    <property type="entry name" value="DHHA1_dom"/>
</dbReference>
<name>M0M8X1_9EURY</name>
<keyword evidence="1" id="KW-0812">Transmembrane</keyword>
<comment type="caution">
    <text evidence="4">The sequence shown here is derived from an EMBL/GenBank/DDBJ whole genome shotgun (WGS) entry which is preliminary data.</text>
</comment>
<dbReference type="InterPro" id="IPR038763">
    <property type="entry name" value="DHH_sf"/>
</dbReference>
<dbReference type="InterPro" id="IPR051319">
    <property type="entry name" value="Oligoribo/pAp-PDE_c-di-AMP_PDE"/>
</dbReference>
<dbReference type="RefSeq" id="WP_006672104.1">
    <property type="nucleotide sequence ID" value="NZ_AOMA01000063.1"/>
</dbReference>
<dbReference type="SUPFAM" id="SSF64182">
    <property type="entry name" value="DHH phosphoesterases"/>
    <property type="match status" value="1"/>
</dbReference>
<dbReference type="PATRIC" id="fig|1227454.3.peg.1142"/>
<gene>
    <name evidence="4" type="ORF">C446_05740</name>
</gene>
<dbReference type="OrthoDB" id="194842at2157"/>
<dbReference type="Pfam" id="PF01368">
    <property type="entry name" value="DHH"/>
    <property type="match status" value="1"/>
</dbReference>
<proteinExistence type="predicted"/>
<evidence type="ECO:0000259" key="3">
    <source>
        <dbReference type="Pfam" id="PF02272"/>
    </source>
</evidence>
<dbReference type="Pfam" id="PF02272">
    <property type="entry name" value="DHHA1"/>
    <property type="match status" value="1"/>
</dbReference>
<dbReference type="EMBL" id="AOMA01000063">
    <property type="protein sequence ID" value="EMA41793.1"/>
    <property type="molecule type" value="Genomic_DNA"/>
</dbReference>
<feature type="domain" description="DDH" evidence="2">
    <location>
        <begin position="74"/>
        <end position="222"/>
    </location>
</feature>
<dbReference type="eggNOG" id="arCOG01566">
    <property type="taxonomic scope" value="Archaea"/>
</dbReference>
<dbReference type="InterPro" id="IPR001667">
    <property type="entry name" value="DDH_dom"/>
</dbReference>
<organism evidence="4 5">
    <name type="scientific">Halobiforma nitratireducens JCM 10879</name>
    <dbReference type="NCBI Taxonomy" id="1227454"/>
    <lineage>
        <taxon>Archaea</taxon>
        <taxon>Methanobacteriati</taxon>
        <taxon>Methanobacteriota</taxon>
        <taxon>Stenosarchaea group</taxon>
        <taxon>Halobacteria</taxon>
        <taxon>Halobacteriales</taxon>
        <taxon>Natrialbaceae</taxon>
        <taxon>Halobiforma</taxon>
    </lineage>
</organism>
<evidence type="ECO:0000259" key="2">
    <source>
        <dbReference type="Pfam" id="PF01368"/>
    </source>
</evidence>
<evidence type="ECO:0000313" key="5">
    <source>
        <dbReference type="Proteomes" id="UP000011607"/>
    </source>
</evidence>
<dbReference type="Gene3D" id="3.90.1640.10">
    <property type="entry name" value="inorganic pyrophosphatase (n-terminal core)"/>
    <property type="match status" value="1"/>
</dbReference>
<dbReference type="AlphaFoldDB" id="M0M8X1"/>
<keyword evidence="5" id="KW-1185">Reference proteome</keyword>
<keyword evidence="1" id="KW-0472">Membrane</keyword>
<feature type="transmembrane region" description="Helical" evidence="1">
    <location>
        <begin position="33"/>
        <end position="56"/>
    </location>
</feature>
<keyword evidence="1" id="KW-1133">Transmembrane helix</keyword>
<dbReference type="GO" id="GO:0003676">
    <property type="term" value="F:nucleic acid binding"/>
    <property type="evidence" value="ECO:0007669"/>
    <property type="project" value="InterPro"/>
</dbReference>
<reference evidence="4 5" key="1">
    <citation type="journal article" date="2014" name="PLoS Genet.">
        <title>Phylogenetically driven sequencing of extremely halophilic archaea reveals strategies for static and dynamic osmo-response.</title>
        <authorList>
            <person name="Becker E.A."/>
            <person name="Seitzer P.M."/>
            <person name="Tritt A."/>
            <person name="Larsen D."/>
            <person name="Krusor M."/>
            <person name="Yao A.I."/>
            <person name="Wu D."/>
            <person name="Madern D."/>
            <person name="Eisen J.A."/>
            <person name="Darling A.E."/>
            <person name="Facciotti M.T."/>
        </authorList>
    </citation>
    <scope>NUCLEOTIDE SEQUENCE [LARGE SCALE GENOMIC DNA]</scope>
    <source>
        <strain evidence="4 5">JCM 10879</strain>
    </source>
</reference>
<dbReference type="STRING" id="1227454.C446_05740"/>
<accession>M0M8X1</accession>
<evidence type="ECO:0000256" key="1">
    <source>
        <dbReference type="SAM" id="Phobius"/>
    </source>
</evidence>
<dbReference type="Proteomes" id="UP000011607">
    <property type="component" value="Unassembled WGS sequence"/>
</dbReference>
<dbReference type="PANTHER" id="PTHR47618">
    <property type="entry name" value="BIFUNCTIONAL OLIGORIBONUCLEASE AND PAP PHOSPHATASE NRNA"/>
    <property type="match status" value="1"/>
</dbReference>
<protein>
    <submittedName>
        <fullName evidence="4">Phosphoesterase RecJ domain-containing protein</fullName>
    </submittedName>
</protein>
<feature type="domain" description="DHHA1" evidence="3">
    <location>
        <begin position="281"/>
        <end position="365"/>
    </location>
</feature>
<sequence>MSYRDASALLVDAEADVLVVDAVADSLQALDPLVLSLLVLLAAGFVLGSWWAVRWFRRPPGVRLRRLLEEYDEVAVLMHPNPDPDAMGCAMAVAAIADSVSTESTLQFSGEIRHQENRAFRTVLDLDLESIDSSSELAADAVVLVDHNTPRGFTGAQNVEPVGVVDHHPGNGTGTRFTDVRTEYGAASTILVEYIRGIGTADDGEDGVDLTSELATGLLYGIQSDTNHLTNGCSRAEFDACAFLFDEIDEDLLERIANPQVSDDVLQVKATAITEKRVEGSFAVCDVGTASNVDAIPQAADELMHLEGVTAVVVYGENDGTIHLSGRSRDDRVHMGESLRHAVSDIPMANAGGHARMGGGQVSVDHMNGIGPSDGISREEFEKRLFSALAGERS</sequence>